<protein>
    <submittedName>
        <fullName evidence="2">37S ribosomal protein S24, mitochondrial</fullName>
    </submittedName>
</protein>
<evidence type="ECO:0000313" key="3">
    <source>
        <dbReference type="Proteomes" id="UP001140217"/>
    </source>
</evidence>
<keyword evidence="2" id="KW-0687">Ribonucleoprotein</keyword>
<dbReference type="Pfam" id="PF10213">
    <property type="entry name" value="MRP-S28"/>
    <property type="match status" value="1"/>
</dbReference>
<dbReference type="AlphaFoldDB" id="A0A9W8H2E3"/>
<accession>A0A9W8H2E3</accession>
<dbReference type="GO" id="GO:0005763">
    <property type="term" value="C:mitochondrial small ribosomal subunit"/>
    <property type="evidence" value="ECO:0007669"/>
    <property type="project" value="TreeGrafter"/>
</dbReference>
<gene>
    <name evidence="2" type="primary">RSM24</name>
    <name evidence="2" type="ORF">H4R18_005688</name>
</gene>
<reference evidence="2" key="1">
    <citation type="submission" date="2022-07" db="EMBL/GenBank/DDBJ databases">
        <title>Phylogenomic reconstructions and comparative analyses of Kickxellomycotina fungi.</title>
        <authorList>
            <person name="Reynolds N.K."/>
            <person name="Stajich J.E."/>
            <person name="Barry K."/>
            <person name="Grigoriev I.V."/>
            <person name="Crous P."/>
            <person name="Smith M.E."/>
        </authorList>
    </citation>
    <scope>NUCLEOTIDE SEQUENCE</scope>
    <source>
        <strain evidence="2">NBRC 105414</strain>
    </source>
</reference>
<proteinExistence type="predicted"/>
<dbReference type="OrthoDB" id="283424at2759"/>
<organism evidence="2 3">
    <name type="scientific">Coemansia javaensis</name>
    <dbReference type="NCBI Taxonomy" id="2761396"/>
    <lineage>
        <taxon>Eukaryota</taxon>
        <taxon>Fungi</taxon>
        <taxon>Fungi incertae sedis</taxon>
        <taxon>Zoopagomycota</taxon>
        <taxon>Kickxellomycotina</taxon>
        <taxon>Kickxellomycetes</taxon>
        <taxon>Kickxellales</taxon>
        <taxon>Kickxellaceae</taxon>
        <taxon>Coemansia</taxon>
    </lineage>
</organism>
<feature type="domain" description="Small ribosomal subunit protein mS35 mitochondrial conserved" evidence="1">
    <location>
        <begin position="103"/>
        <end position="223"/>
    </location>
</feature>
<dbReference type="PANTHER" id="PTHR13490:SF0">
    <property type="entry name" value="SMALL RIBOSOMAL SUBUNIT PROTEIN MS35"/>
    <property type="match status" value="1"/>
</dbReference>
<dbReference type="EMBL" id="JANBUL010000365">
    <property type="protein sequence ID" value="KAJ2776400.1"/>
    <property type="molecule type" value="Genomic_DNA"/>
</dbReference>
<keyword evidence="3" id="KW-1185">Reference proteome</keyword>
<dbReference type="InterPro" id="IPR019349">
    <property type="entry name" value="Ribosomal_mS35_mit"/>
</dbReference>
<dbReference type="Proteomes" id="UP001140217">
    <property type="component" value="Unassembled WGS sequence"/>
</dbReference>
<dbReference type="InterPro" id="IPR039848">
    <property type="entry name" value="Ribosomal_mS35_mt"/>
</dbReference>
<dbReference type="GO" id="GO:0032543">
    <property type="term" value="P:mitochondrial translation"/>
    <property type="evidence" value="ECO:0007669"/>
    <property type="project" value="InterPro"/>
</dbReference>
<name>A0A9W8H2E3_9FUNG</name>
<evidence type="ECO:0000259" key="1">
    <source>
        <dbReference type="Pfam" id="PF10213"/>
    </source>
</evidence>
<evidence type="ECO:0000313" key="2">
    <source>
        <dbReference type="EMBL" id="KAJ2776400.1"/>
    </source>
</evidence>
<keyword evidence="2" id="KW-0689">Ribosomal protein</keyword>
<sequence>MRAAAAFARHPRLARAVHTSAARLVGRKQLLGYKRTSAAHRKAHSAIYENEDAAYEDDNSITEWAFDNHHTYGHMLLESMRDVRKYARQIKYELPTLAEHARPFEPPSKRSILRFERSVTTGEKFPAQDRKAVLRVTVAQLGLAGPELHKFLLLAGPRYNPETDELRMSEKREITSLLNKKRLADTLVALIAEAKKPGDTFADVPLAFPHHKYRPEPAFPSEWLPKP</sequence>
<dbReference type="GO" id="GO:0003735">
    <property type="term" value="F:structural constituent of ribosome"/>
    <property type="evidence" value="ECO:0007669"/>
    <property type="project" value="InterPro"/>
</dbReference>
<comment type="caution">
    <text evidence="2">The sequence shown here is derived from an EMBL/GenBank/DDBJ whole genome shotgun (WGS) entry which is preliminary data.</text>
</comment>
<dbReference type="PANTHER" id="PTHR13490">
    <property type="entry name" value="MITOCHONDRIAL 28S RIBOSOMAL PROTEIN S28"/>
    <property type="match status" value="1"/>
</dbReference>